<dbReference type="InterPro" id="IPR032675">
    <property type="entry name" value="LRR_dom_sf"/>
</dbReference>
<proteinExistence type="predicted"/>
<reference evidence="2" key="1">
    <citation type="journal article" date="2023" name="Commun. Biol.">
        <title>Genome analysis of Parmales, the sister group of diatoms, reveals the evolutionary specialization of diatoms from phago-mixotrophs to photoautotrophs.</title>
        <authorList>
            <person name="Ban H."/>
            <person name="Sato S."/>
            <person name="Yoshikawa S."/>
            <person name="Yamada K."/>
            <person name="Nakamura Y."/>
            <person name="Ichinomiya M."/>
            <person name="Sato N."/>
            <person name="Blanc-Mathieu R."/>
            <person name="Endo H."/>
            <person name="Kuwata A."/>
            <person name="Ogata H."/>
        </authorList>
    </citation>
    <scope>NUCLEOTIDE SEQUENCE [LARGE SCALE GENOMIC DNA]</scope>
</reference>
<accession>A0A9W7EFP6</accession>
<dbReference type="PANTHER" id="PTHR45661">
    <property type="entry name" value="SURFACE ANTIGEN"/>
    <property type="match status" value="1"/>
</dbReference>
<dbReference type="EMBL" id="BLQM01000230">
    <property type="protein sequence ID" value="GMH77163.1"/>
    <property type="molecule type" value="Genomic_DNA"/>
</dbReference>
<sequence>MKIRHESQSIQSRSVAKFGTRVMPGFIGWMQTPEFRRHLLTYIPLDALLLTTMSIYQDLRDDTRAYIADRVNNGEMIFHRGVDIVMDFENSSMKEKDEFAAAAKQRNTLVTQVVFFHNILRVGDYAFFAAASLVIIDIPEGVTTIGQDAFTARDSLTTVSFTPSLTSIKRSAFRNCSNLDNVDLRLTNLQELGDTAFGFCVELKSMTIPDSLQTFRDCPFINCFKLVPPYVDTANSNAIVAHLRAQQALP</sequence>
<dbReference type="SUPFAM" id="SSF52058">
    <property type="entry name" value="L domain-like"/>
    <property type="match status" value="1"/>
</dbReference>
<organism evidence="1 2">
    <name type="scientific">Triparma laevis f. inornata</name>
    <dbReference type="NCBI Taxonomy" id="1714386"/>
    <lineage>
        <taxon>Eukaryota</taxon>
        <taxon>Sar</taxon>
        <taxon>Stramenopiles</taxon>
        <taxon>Ochrophyta</taxon>
        <taxon>Bolidophyceae</taxon>
        <taxon>Parmales</taxon>
        <taxon>Triparmaceae</taxon>
        <taxon>Triparma</taxon>
    </lineage>
</organism>
<gene>
    <name evidence="1" type="ORF">TL16_g07311</name>
</gene>
<protein>
    <recommendedName>
        <fullName evidence="3">Leucine-rich repeat domain-containing protein</fullName>
    </recommendedName>
</protein>
<name>A0A9W7EFP6_9STRA</name>
<dbReference type="InterPro" id="IPR026906">
    <property type="entry name" value="LRR_5"/>
</dbReference>
<evidence type="ECO:0000313" key="1">
    <source>
        <dbReference type="EMBL" id="GMH77163.1"/>
    </source>
</evidence>
<evidence type="ECO:0000313" key="2">
    <source>
        <dbReference type="Proteomes" id="UP001162640"/>
    </source>
</evidence>
<dbReference type="Pfam" id="PF13306">
    <property type="entry name" value="LRR_5"/>
    <property type="match status" value="1"/>
</dbReference>
<dbReference type="Gene3D" id="3.80.10.10">
    <property type="entry name" value="Ribonuclease Inhibitor"/>
    <property type="match status" value="1"/>
</dbReference>
<dbReference type="Proteomes" id="UP001162640">
    <property type="component" value="Unassembled WGS sequence"/>
</dbReference>
<dbReference type="AlphaFoldDB" id="A0A9W7EFP6"/>
<comment type="caution">
    <text evidence="1">The sequence shown here is derived from an EMBL/GenBank/DDBJ whole genome shotgun (WGS) entry which is preliminary data.</text>
</comment>
<dbReference type="InterPro" id="IPR053139">
    <property type="entry name" value="Surface_bspA-like"/>
</dbReference>
<dbReference type="PANTHER" id="PTHR45661:SF3">
    <property type="entry name" value="IG-LIKE DOMAIN-CONTAINING PROTEIN"/>
    <property type="match status" value="1"/>
</dbReference>
<evidence type="ECO:0008006" key="3">
    <source>
        <dbReference type="Google" id="ProtNLM"/>
    </source>
</evidence>